<dbReference type="InterPro" id="IPR049517">
    <property type="entry name" value="ACX-like_C"/>
</dbReference>
<dbReference type="PANTHER" id="PTHR11365">
    <property type="entry name" value="5-OXOPROLINASE RELATED"/>
    <property type="match status" value="1"/>
</dbReference>
<sequence>MGMRIGVDIGGSFADFAVLDDRTGELKTLKVFSRPDSPGAEVLRGMEGLAERYGIDPRDVAYFTHGTTVGVNAVVQRRGLRLGLITTRHFEDVLDIARLKGPDMYDLMSKRPAPLVPRERVFGVAGRIAADGSVQTPVDEASVLAALDGLRRAGCEGVVVALLHSYRNPAHEHEVKAILEREMPGLFVSCSSDVWPIIREYERTSTAVIGGYVQPKVAHYLSSLQRALAETGIAADMKVTKSNGGVMSAEAGKTNCVQMILSGTASGVIGAAYVAQLCGLKHCMSLDIGGTTADVALIVDGEPQYATGEYIGDFQIHIPSVSVSSIGDGGGSIAWVDGFGVLKVGPESAGSNPGPVCYGRGGTRATITDAFAVMGVIGNASLGYNSVKVDHDAACRAIDALAQRLGSDRYKTAEAIVDVSVSGMYAGVSRIVSRFGIDPRIFSLLPFGGAGPMLACYFARALGMEQIVVPVTPGVLSALGGLIADTKNDFVKTTYYDLDAASLAQLRDDARALDAAAREWLAGETGSADAARDAADAGRAARVTVTVSADMRYKGQSFEIDTPLEMTWLEAQDLGALSEAFHREHARLYGHNDARAKIQVVALRLVIASQTPKPVLRPIEASAAPPEPDARVKVWMDGAFRDAALFHRAKLLAGQRLEGPAVIAQDDCTTCVLPGFSGVVDACGNLILMQTLAN</sequence>
<feature type="domain" description="Hydantoinase/oxoprolinase N-terminal" evidence="2">
    <location>
        <begin position="4"/>
        <end position="182"/>
    </location>
</feature>
<dbReference type="Proteomes" id="UP000305539">
    <property type="component" value="Unassembled WGS sequence"/>
</dbReference>
<dbReference type="InterPro" id="IPR002821">
    <property type="entry name" value="Hydantoinase_A"/>
</dbReference>
<gene>
    <name evidence="4" type="ORF">FAZ69_31270</name>
</gene>
<proteinExistence type="predicted"/>
<dbReference type="OrthoDB" id="9768323at2"/>
<dbReference type="Pfam" id="PF01968">
    <property type="entry name" value="Hydantoinase_A"/>
    <property type="match status" value="1"/>
</dbReference>
<feature type="domain" description="Acetophenone carboxylase-like C-terminal" evidence="3">
    <location>
        <begin position="540"/>
        <end position="682"/>
    </location>
</feature>
<dbReference type="AlphaFoldDB" id="A0A4U1HGY2"/>
<evidence type="ECO:0000259" key="3">
    <source>
        <dbReference type="Pfam" id="PF19278"/>
    </source>
</evidence>
<accession>A0A4U1HGY2</accession>
<dbReference type="EMBL" id="SWJE01000025">
    <property type="protein sequence ID" value="TKC79098.1"/>
    <property type="molecule type" value="Genomic_DNA"/>
</dbReference>
<dbReference type="InterPro" id="IPR045079">
    <property type="entry name" value="Oxoprolinase-like"/>
</dbReference>
<feature type="domain" description="Hydantoinase A/oxoprolinase" evidence="1">
    <location>
        <begin position="203"/>
        <end position="488"/>
    </location>
</feature>
<evidence type="ECO:0000313" key="4">
    <source>
        <dbReference type="EMBL" id="TKC79098.1"/>
    </source>
</evidence>
<dbReference type="InterPro" id="IPR008040">
    <property type="entry name" value="Hydant_A_N"/>
</dbReference>
<dbReference type="RefSeq" id="WP_136899040.1">
    <property type="nucleotide sequence ID" value="NZ_SWJE01000025.1"/>
</dbReference>
<evidence type="ECO:0000259" key="1">
    <source>
        <dbReference type="Pfam" id="PF01968"/>
    </source>
</evidence>
<protein>
    <submittedName>
        <fullName evidence="4">Hydantoinase/oxoprolinase family protein</fullName>
    </submittedName>
</protein>
<organism evidence="4 5">
    <name type="scientific">Trinickia terrae</name>
    <dbReference type="NCBI Taxonomy" id="2571161"/>
    <lineage>
        <taxon>Bacteria</taxon>
        <taxon>Pseudomonadati</taxon>
        <taxon>Pseudomonadota</taxon>
        <taxon>Betaproteobacteria</taxon>
        <taxon>Burkholderiales</taxon>
        <taxon>Burkholderiaceae</taxon>
        <taxon>Trinickia</taxon>
    </lineage>
</organism>
<dbReference type="InterPro" id="IPR043129">
    <property type="entry name" value="ATPase_NBD"/>
</dbReference>
<reference evidence="4 5" key="1">
    <citation type="submission" date="2019-04" db="EMBL/GenBank/DDBJ databases">
        <title>Trinickia sp. 7GSK02, isolated from subtropical forest soil.</title>
        <authorList>
            <person name="Gao Z.-H."/>
            <person name="Qiu L.-H."/>
        </authorList>
    </citation>
    <scope>NUCLEOTIDE SEQUENCE [LARGE SCALE GENOMIC DNA]</scope>
    <source>
        <strain evidence="4 5">7GSK02</strain>
    </source>
</reference>
<dbReference type="Pfam" id="PF19278">
    <property type="entry name" value="Hydant_A_C"/>
    <property type="match status" value="1"/>
</dbReference>
<evidence type="ECO:0000259" key="2">
    <source>
        <dbReference type="Pfam" id="PF05378"/>
    </source>
</evidence>
<evidence type="ECO:0000313" key="5">
    <source>
        <dbReference type="Proteomes" id="UP000305539"/>
    </source>
</evidence>
<keyword evidence="5" id="KW-1185">Reference proteome</keyword>
<dbReference type="SUPFAM" id="SSF53067">
    <property type="entry name" value="Actin-like ATPase domain"/>
    <property type="match status" value="1"/>
</dbReference>
<dbReference type="GO" id="GO:0006749">
    <property type="term" value="P:glutathione metabolic process"/>
    <property type="evidence" value="ECO:0007669"/>
    <property type="project" value="TreeGrafter"/>
</dbReference>
<dbReference type="Pfam" id="PF05378">
    <property type="entry name" value="Hydant_A_N"/>
    <property type="match status" value="1"/>
</dbReference>
<dbReference type="PANTHER" id="PTHR11365:SF23">
    <property type="entry name" value="HYPOTHETICAL 5-OXOPROLINASE (EUROFUNG)-RELATED"/>
    <property type="match status" value="1"/>
</dbReference>
<name>A0A4U1HGY2_9BURK</name>
<dbReference type="GO" id="GO:0017168">
    <property type="term" value="F:5-oxoprolinase (ATP-hydrolyzing) activity"/>
    <property type="evidence" value="ECO:0007669"/>
    <property type="project" value="TreeGrafter"/>
</dbReference>
<dbReference type="GO" id="GO:0005829">
    <property type="term" value="C:cytosol"/>
    <property type="evidence" value="ECO:0007669"/>
    <property type="project" value="TreeGrafter"/>
</dbReference>
<comment type="caution">
    <text evidence="4">The sequence shown here is derived from an EMBL/GenBank/DDBJ whole genome shotgun (WGS) entry which is preliminary data.</text>
</comment>